<comment type="caution">
    <text evidence="10">The sequence shown here is derived from an EMBL/GenBank/DDBJ whole genome shotgun (WGS) entry which is preliminary data.</text>
</comment>
<evidence type="ECO:0000256" key="3">
    <source>
        <dbReference type="ARBA" id="ARBA00022692"/>
    </source>
</evidence>
<organism evidence="10 11">
    <name type="scientific">Erythroxylum novogranatense</name>
    <dbReference type="NCBI Taxonomy" id="1862640"/>
    <lineage>
        <taxon>Eukaryota</taxon>
        <taxon>Viridiplantae</taxon>
        <taxon>Streptophyta</taxon>
        <taxon>Embryophyta</taxon>
        <taxon>Tracheophyta</taxon>
        <taxon>Spermatophyta</taxon>
        <taxon>Magnoliopsida</taxon>
        <taxon>eudicotyledons</taxon>
        <taxon>Gunneridae</taxon>
        <taxon>Pentapetalae</taxon>
        <taxon>rosids</taxon>
        <taxon>fabids</taxon>
        <taxon>Malpighiales</taxon>
        <taxon>Erythroxylaceae</taxon>
        <taxon>Erythroxylum</taxon>
    </lineage>
</organism>
<feature type="transmembrane region" description="Helical" evidence="8">
    <location>
        <begin position="254"/>
        <end position="272"/>
    </location>
</feature>
<feature type="transmembrane region" description="Helical" evidence="8">
    <location>
        <begin position="517"/>
        <end position="539"/>
    </location>
</feature>
<dbReference type="InterPro" id="IPR013057">
    <property type="entry name" value="AA_transpt_TM"/>
</dbReference>
<evidence type="ECO:0000256" key="7">
    <source>
        <dbReference type="SAM" id="MobiDB-lite"/>
    </source>
</evidence>
<protein>
    <recommendedName>
        <fullName evidence="9">Amino acid transporter transmembrane domain-containing protein</fullName>
    </recommendedName>
</protein>
<feature type="transmembrane region" description="Helical" evidence="8">
    <location>
        <begin position="175"/>
        <end position="195"/>
    </location>
</feature>
<feature type="compositionally biased region" description="Acidic residues" evidence="7">
    <location>
        <begin position="14"/>
        <end position="23"/>
    </location>
</feature>
<keyword evidence="2" id="KW-0813">Transport</keyword>
<feature type="region of interest" description="Disordered" evidence="7">
    <location>
        <begin position="1"/>
        <end position="57"/>
    </location>
</feature>
<gene>
    <name evidence="10" type="ORF">K2173_014937</name>
</gene>
<reference evidence="10 11" key="1">
    <citation type="submission" date="2021-09" db="EMBL/GenBank/DDBJ databases">
        <title>Genomic insights and catalytic innovation underlie evolution of tropane alkaloids biosynthesis.</title>
        <authorList>
            <person name="Wang Y.-J."/>
            <person name="Tian T."/>
            <person name="Huang J.-P."/>
            <person name="Huang S.-X."/>
        </authorList>
    </citation>
    <scope>NUCLEOTIDE SEQUENCE [LARGE SCALE GENOMIC DNA]</scope>
    <source>
        <strain evidence="10">KIB-2018</strain>
        <tissue evidence="10">Leaf</tissue>
    </source>
</reference>
<feature type="compositionally biased region" description="Basic and acidic residues" evidence="7">
    <location>
        <begin position="1"/>
        <end position="11"/>
    </location>
</feature>
<evidence type="ECO:0000259" key="9">
    <source>
        <dbReference type="Pfam" id="PF01490"/>
    </source>
</evidence>
<feature type="transmembrane region" description="Helical" evidence="8">
    <location>
        <begin position="284"/>
        <end position="307"/>
    </location>
</feature>
<evidence type="ECO:0000256" key="8">
    <source>
        <dbReference type="SAM" id="Phobius"/>
    </source>
</evidence>
<feature type="transmembrane region" description="Helical" evidence="8">
    <location>
        <begin position="352"/>
        <end position="375"/>
    </location>
</feature>
<name>A0AAV8TTT8_9ROSI</name>
<evidence type="ECO:0000256" key="1">
    <source>
        <dbReference type="ARBA" id="ARBA00004141"/>
    </source>
</evidence>
<dbReference type="EMBL" id="JAIWQS010000003">
    <property type="protein sequence ID" value="KAJ8770327.1"/>
    <property type="molecule type" value="Genomic_DNA"/>
</dbReference>
<keyword evidence="5 8" id="KW-1133">Transmembrane helix</keyword>
<evidence type="ECO:0000256" key="6">
    <source>
        <dbReference type="ARBA" id="ARBA00023136"/>
    </source>
</evidence>
<dbReference type="Proteomes" id="UP001159364">
    <property type="component" value="Linkage Group LG03"/>
</dbReference>
<keyword evidence="3 8" id="KW-0812">Transmembrane</keyword>
<feature type="transmembrane region" description="Helical" evidence="8">
    <location>
        <begin position="486"/>
        <end position="505"/>
    </location>
</feature>
<keyword evidence="4" id="KW-0029">Amino-acid transport</keyword>
<dbReference type="GO" id="GO:0005774">
    <property type="term" value="C:vacuolar membrane"/>
    <property type="evidence" value="ECO:0007669"/>
    <property type="project" value="TreeGrafter"/>
</dbReference>
<dbReference type="PANTHER" id="PTHR22950">
    <property type="entry name" value="AMINO ACID TRANSPORTER"/>
    <property type="match status" value="1"/>
</dbReference>
<dbReference type="GO" id="GO:0015179">
    <property type="term" value="F:L-amino acid transmembrane transporter activity"/>
    <property type="evidence" value="ECO:0007669"/>
    <property type="project" value="TreeGrafter"/>
</dbReference>
<sequence length="546" mass="59875">MAEKNKRRDSSEFFLDDGDDNGQDVEVNKIENAESSDGEGEEEEVENGDQSDDGTFYSQQWPQSYRETTDPLTISASPYFGYLGRLPSAGYSSLDNYTLSNLDAKLLSDTERHYSKEELDKISVALSSVSRVSFLTGEFPIAHGCSFTQTIFNAFNVMVGVGLLSMPYTMKEGGWASLLILAIFSSVCCYTAILVKQCFESKEGIITYPDIGEAIVLYTELYSYCVEFIILEGDNLTRLFPGTSLDFSGLQLDSQHLFGILVALIILPTVLLKDFRLISYLSAGGVLATIIVVICLLFLGTAGGIGFHHSAPLVNWSNIPLVIGVHSFCNSGHSVFPNIYQSMADKTKFSKAITTCFILSFLVYGGVAVMGFLMFGEATVSQITLNMPPHSLASKVAIWTTVTNPLTKYPLGTSIEIKISFIISFGSLTTNKYALLVTPFVRGIEELLPVRVANSFWCFVLLRIAVVMSTVCVAFLLPFFGLVMSLMGSLLCLLVAVIMPPLCFLRILGKKATTIQVVLSWMILLFGILSAIIGTYYSLSSIAKQY</sequence>
<evidence type="ECO:0000256" key="4">
    <source>
        <dbReference type="ARBA" id="ARBA00022970"/>
    </source>
</evidence>
<evidence type="ECO:0000313" key="11">
    <source>
        <dbReference type="Proteomes" id="UP001159364"/>
    </source>
</evidence>
<keyword evidence="6 8" id="KW-0472">Membrane</keyword>
<dbReference type="PANTHER" id="PTHR22950:SF701">
    <property type="entry name" value="AMINO ACID TRANSPORTER AVT1A-LIKE"/>
    <property type="match status" value="1"/>
</dbReference>
<dbReference type="AlphaFoldDB" id="A0AAV8TTT8"/>
<dbReference type="Pfam" id="PF01490">
    <property type="entry name" value="Aa_trans"/>
    <property type="match status" value="1"/>
</dbReference>
<keyword evidence="11" id="KW-1185">Reference proteome</keyword>
<proteinExistence type="predicted"/>
<evidence type="ECO:0000256" key="2">
    <source>
        <dbReference type="ARBA" id="ARBA00022448"/>
    </source>
</evidence>
<feature type="domain" description="Amino acid transporter transmembrane" evidence="9">
    <location>
        <begin position="144"/>
        <end position="538"/>
    </location>
</feature>
<feature type="transmembrane region" description="Helical" evidence="8">
    <location>
        <begin position="456"/>
        <end position="480"/>
    </location>
</feature>
<evidence type="ECO:0000313" key="10">
    <source>
        <dbReference type="EMBL" id="KAJ8770327.1"/>
    </source>
</evidence>
<comment type="subcellular location">
    <subcellularLocation>
        <location evidence="1">Membrane</location>
        <topology evidence="1">Multi-pass membrane protein</topology>
    </subcellularLocation>
</comment>
<feature type="compositionally biased region" description="Acidic residues" evidence="7">
    <location>
        <begin position="34"/>
        <end position="52"/>
    </location>
</feature>
<accession>A0AAV8TTT8</accession>
<evidence type="ECO:0000256" key="5">
    <source>
        <dbReference type="ARBA" id="ARBA00022989"/>
    </source>
</evidence>